<accession>A0A9N9B1V1</accession>
<gene>
    <name evidence="1" type="ORF">DEBURN_LOCUS7028</name>
</gene>
<evidence type="ECO:0000313" key="2">
    <source>
        <dbReference type="Proteomes" id="UP000789706"/>
    </source>
</evidence>
<dbReference type="Proteomes" id="UP000789706">
    <property type="component" value="Unassembled WGS sequence"/>
</dbReference>
<dbReference type="EMBL" id="CAJVPK010000791">
    <property type="protein sequence ID" value="CAG8549531.1"/>
    <property type="molecule type" value="Genomic_DNA"/>
</dbReference>
<organism evidence="1 2">
    <name type="scientific">Diversispora eburnea</name>
    <dbReference type="NCBI Taxonomy" id="1213867"/>
    <lineage>
        <taxon>Eukaryota</taxon>
        <taxon>Fungi</taxon>
        <taxon>Fungi incertae sedis</taxon>
        <taxon>Mucoromycota</taxon>
        <taxon>Glomeromycotina</taxon>
        <taxon>Glomeromycetes</taxon>
        <taxon>Diversisporales</taxon>
        <taxon>Diversisporaceae</taxon>
        <taxon>Diversispora</taxon>
    </lineage>
</organism>
<comment type="caution">
    <text evidence="1">The sequence shown here is derived from an EMBL/GenBank/DDBJ whole genome shotgun (WGS) entry which is preliminary data.</text>
</comment>
<proteinExistence type="predicted"/>
<protein>
    <submittedName>
        <fullName evidence="1">9104_t:CDS:1</fullName>
    </submittedName>
</protein>
<reference evidence="1" key="1">
    <citation type="submission" date="2021-06" db="EMBL/GenBank/DDBJ databases">
        <authorList>
            <person name="Kallberg Y."/>
            <person name="Tangrot J."/>
            <person name="Rosling A."/>
        </authorList>
    </citation>
    <scope>NUCLEOTIDE SEQUENCE</scope>
    <source>
        <strain evidence="1">AZ414A</strain>
    </source>
</reference>
<name>A0A9N9B1V1_9GLOM</name>
<sequence>MQEWFNQGISIIGKIIYGHNYVDQWVKAKHTTITIIRGSDTSPPEHLKDYEAYCLKKIRRQN</sequence>
<evidence type="ECO:0000313" key="1">
    <source>
        <dbReference type="EMBL" id="CAG8549531.1"/>
    </source>
</evidence>
<keyword evidence="2" id="KW-1185">Reference proteome</keyword>
<dbReference type="AlphaFoldDB" id="A0A9N9B1V1"/>